<dbReference type="InterPro" id="IPR041489">
    <property type="entry name" value="PDZ_6"/>
</dbReference>
<evidence type="ECO:0000259" key="13">
    <source>
        <dbReference type="Pfam" id="PF17820"/>
    </source>
</evidence>
<evidence type="ECO:0000256" key="6">
    <source>
        <dbReference type="ARBA" id="ARBA00022801"/>
    </source>
</evidence>
<evidence type="ECO:0008006" key="16">
    <source>
        <dbReference type="Google" id="ProtNLM"/>
    </source>
</evidence>
<keyword evidence="6" id="KW-0378">Hydrolase</keyword>
<dbReference type="InterPro" id="IPR004387">
    <property type="entry name" value="Pept_M50_Zn"/>
</dbReference>
<dbReference type="Gene3D" id="2.30.42.10">
    <property type="match status" value="1"/>
</dbReference>
<evidence type="ECO:0000256" key="1">
    <source>
        <dbReference type="ARBA" id="ARBA00001947"/>
    </source>
</evidence>
<evidence type="ECO:0000313" key="15">
    <source>
        <dbReference type="Proteomes" id="UP000176752"/>
    </source>
</evidence>
<evidence type="ECO:0000313" key="14">
    <source>
        <dbReference type="EMBL" id="OGZ17446.1"/>
    </source>
</evidence>
<gene>
    <name evidence="14" type="ORF">A2Z78_02075</name>
</gene>
<dbReference type="GO" id="GO:0016020">
    <property type="term" value="C:membrane"/>
    <property type="evidence" value="ECO:0007669"/>
    <property type="project" value="UniProtKB-SubCell"/>
</dbReference>
<dbReference type="CDD" id="cd06163">
    <property type="entry name" value="S2P-M50_PDZ_RseP-like"/>
    <property type="match status" value="1"/>
</dbReference>
<keyword evidence="4" id="KW-0645">Protease</keyword>
<evidence type="ECO:0000256" key="11">
    <source>
        <dbReference type="SAM" id="Phobius"/>
    </source>
</evidence>
<feature type="domain" description="Peptidase M50" evidence="12">
    <location>
        <begin position="9"/>
        <end position="348"/>
    </location>
</feature>
<evidence type="ECO:0000256" key="5">
    <source>
        <dbReference type="ARBA" id="ARBA00022692"/>
    </source>
</evidence>
<dbReference type="EMBL" id="MHLV01000026">
    <property type="protein sequence ID" value="OGZ17446.1"/>
    <property type="molecule type" value="Genomic_DNA"/>
</dbReference>
<dbReference type="Proteomes" id="UP000176752">
    <property type="component" value="Unassembled WGS sequence"/>
</dbReference>
<evidence type="ECO:0000259" key="12">
    <source>
        <dbReference type="Pfam" id="PF02163"/>
    </source>
</evidence>
<sequence>MILTIFIAFFSLIGLVVLHELGHFIMAKRFGVKVEEFGVGLPPRIFGKKFGETIYSINLLPFGAFVKIYGEEKSIEDYRSFSQKPIWQRVFIIIGGVVVFWIVAFVILSIVMVLGVTTIVDDEANHNLVDSKVQIVQVVANSPAETAGLRIGDTVRELEADDGRLVTDKEKEVRDFIAANRGEKIIFKIQRGSEIFETSLTPRYPPPEKEGAAGIALARTATVKYSWYRAPLEGLSATVNLTIAVIQGWVMILKNIVIGEGLPPGAQILGPVGIMNVFTQMAQLGINYFLRFIALISIYLAVFNILPIPALDGGKLVFLGIEAVRKKPVPQGIEQKLTIFFFALLMILIAWATIRDIIRIF</sequence>
<evidence type="ECO:0000256" key="4">
    <source>
        <dbReference type="ARBA" id="ARBA00022670"/>
    </source>
</evidence>
<feature type="domain" description="PDZ" evidence="13">
    <location>
        <begin position="135"/>
        <end position="191"/>
    </location>
</feature>
<comment type="subcellular location">
    <subcellularLocation>
        <location evidence="2">Membrane</location>
        <topology evidence="2">Multi-pass membrane protein</topology>
    </subcellularLocation>
</comment>
<evidence type="ECO:0000256" key="2">
    <source>
        <dbReference type="ARBA" id="ARBA00004141"/>
    </source>
</evidence>
<dbReference type="InterPro" id="IPR036034">
    <property type="entry name" value="PDZ_sf"/>
</dbReference>
<dbReference type="PANTHER" id="PTHR42837:SF2">
    <property type="entry name" value="MEMBRANE METALLOPROTEASE ARASP2, CHLOROPLASTIC-RELATED"/>
    <property type="match status" value="1"/>
</dbReference>
<protein>
    <recommendedName>
        <fullName evidence="16">Zinc metalloprotease</fullName>
    </recommendedName>
</protein>
<keyword evidence="5 11" id="KW-0812">Transmembrane</keyword>
<feature type="transmembrane region" description="Helical" evidence="11">
    <location>
        <begin position="90"/>
        <end position="120"/>
    </location>
</feature>
<evidence type="ECO:0000256" key="9">
    <source>
        <dbReference type="ARBA" id="ARBA00023049"/>
    </source>
</evidence>
<dbReference type="InterPro" id="IPR008915">
    <property type="entry name" value="Peptidase_M50"/>
</dbReference>
<reference evidence="14 15" key="1">
    <citation type="journal article" date="2016" name="Nat. Commun.">
        <title>Thousands of microbial genomes shed light on interconnected biogeochemical processes in an aquifer system.</title>
        <authorList>
            <person name="Anantharaman K."/>
            <person name="Brown C.T."/>
            <person name="Hug L.A."/>
            <person name="Sharon I."/>
            <person name="Castelle C.J."/>
            <person name="Probst A.J."/>
            <person name="Thomas B.C."/>
            <person name="Singh A."/>
            <person name="Wilkins M.J."/>
            <person name="Karaoz U."/>
            <person name="Brodie E.L."/>
            <person name="Williams K.H."/>
            <person name="Hubbard S.S."/>
            <person name="Banfield J.F."/>
        </authorList>
    </citation>
    <scope>NUCLEOTIDE SEQUENCE [LARGE SCALE GENOMIC DNA]</scope>
</reference>
<name>A0A1G2DV85_9BACT</name>
<dbReference type="STRING" id="1801660.A2Z78_02075"/>
<evidence type="ECO:0000256" key="7">
    <source>
        <dbReference type="ARBA" id="ARBA00022833"/>
    </source>
</evidence>
<keyword evidence="9" id="KW-0482">Metalloprotease</keyword>
<dbReference type="AlphaFoldDB" id="A0A1G2DV85"/>
<comment type="caution">
    <text evidence="14">The sequence shown here is derived from an EMBL/GenBank/DDBJ whole genome shotgun (WGS) entry which is preliminary data.</text>
</comment>
<comment type="cofactor">
    <cofactor evidence="1">
        <name>Zn(2+)</name>
        <dbReference type="ChEBI" id="CHEBI:29105"/>
    </cofactor>
</comment>
<feature type="transmembrane region" description="Helical" evidence="11">
    <location>
        <begin position="337"/>
        <end position="354"/>
    </location>
</feature>
<dbReference type="Pfam" id="PF02163">
    <property type="entry name" value="Peptidase_M50"/>
    <property type="match status" value="1"/>
</dbReference>
<dbReference type="Pfam" id="PF17820">
    <property type="entry name" value="PDZ_6"/>
    <property type="match status" value="1"/>
</dbReference>
<evidence type="ECO:0000256" key="10">
    <source>
        <dbReference type="ARBA" id="ARBA00023136"/>
    </source>
</evidence>
<proteinExistence type="inferred from homology"/>
<dbReference type="GO" id="GO:0006508">
    <property type="term" value="P:proteolysis"/>
    <property type="evidence" value="ECO:0007669"/>
    <property type="project" value="UniProtKB-KW"/>
</dbReference>
<keyword evidence="8 11" id="KW-1133">Transmembrane helix</keyword>
<keyword evidence="10 11" id="KW-0472">Membrane</keyword>
<accession>A0A1G2DV85</accession>
<keyword evidence="7" id="KW-0862">Zinc</keyword>
<comment type="similarity">
    <text evidence="3">Belongs to the peptidase M50B family.</text>
</comment>
<feature type="transmembrane region" description="Helical" evidence="11">
    <location>
        <begin position="288"/>
        <end position="308"/>
    </location>
</feature>
<evidence type="ECO:0000256" key="8">
    <source>
        <dbReference type="ARBA" id="ARBA00022989"/>
    </source>
</evidence>
<evidence type="ECO:0000256" key="3">
    <source>
        <dbReference type="ARBA" id="ARBA00007931"/>
    </source>
</evidence>
<dbReference type="PANTHER" id="PTHR42837">
    <property type="entry name" value="REGULATOR OF SIGMA-E PROTEASE RSEP"/>
    <property type="match status" value="1"/>
</dbReference>
<organism evidence="14 15">
    <name type="scientific">Candidatus Nealsonbacteria bacterium RBG_13_36_15</name>
    <dbReference type="NCBI Taxonomy" id="1801660"/>
    <lineage>
        <taxon>Bacteria</taxon>
        <taxon>Candidatus Nealsoniibacteriota</taxon>
    </lineage>
</organism>
<dbReference type="GO" id="GO:0004222">
    <property type="term" value="F:metalloendopeptidase activity"/>
    <property type="evidence" value="ECO:0007669"/>
    <property type="project" value="InterPro"/>
</dbReference>
<dbReference type="SUPFAM" id="SSF50156">
    <property type="entry name" value="PDZ domain-like"/>
    <property type="match status" value="1"/>
</dbReference>